<dbReference type="AlphaFoldDB" id="A0A3A9KAY1"/>
<feature type="domain" description="GFO/IDH/MocA-like oxidoreductase" evidence="2">
    <location>
        <begin position="145"/>
        <end position="252"/>
    </location>
</feature>
<sequence length="334" mass="37447">MNENNQVRFGVIGTNWITEAFIRAASEIPEFKLTAVYSRTKKKGKEFAEKYNQVQVFTEVSEMAKSSDVDAVYIASPNSFHSDQGCLVMEQGKHVICEKPMASNVREMKKLIESAQKNNVVLMEGIKSTHQPNFQIIIDHLHKVGTVRRYFSSYCQYSSRYDSYKEGVILNAFDPAFSNGSLMDIGIYGIYPAIVLFGEPNQVSATGVMLTSGVDGQGSLLLKYNELECVIMHSKIANSFIPSEIQGEKGSMIINNIHDPKDILIRFNDGTEEQIQVPQEQLAMYYEAAEFIRLIKTGESESSINSHKSSLITAKVMEEARKQVGVRFPADHQS</sequence>
<proteinExistence type="predicted"/>
<dbReference type="Pfam" id="PF01408">
    <property type="entry name" value="GFO_IDH_MocA"/>
    <property type="match status" value="1"/>
</dbReference>
<dbReference type="OrthoDB" id="9815825at2"/>
<name>A0A3A9KAY1_9BACI</name>
<dbReference type="InterPro" id="IPR000683">
    <property type="entry name" value="Gfo/Idh/MocA-like_OxRdtase_N"/>
</dbReference>
<dbReference type="GO" id="GO:0000166">
    <property type="term" value="F:nucleotide binding"/>
    <property type="evidence" value="ECO:0007669"/>
    <property type="project" value="InterPro"/>
</dbReference>
<dbReference type="PANTHER" id="PTHR43054">
    <property type="match status" value="1"/>
</dbReference>
<organism evidence="3 4">
    <name type="scientific">Salipaludibacillus neizhouensis</name>
    <dbReference type="NCBI Taxonomy" id="885475"/>
    <lineage>
        <taxon>Bacteria</taxon>
        <taxon>Bacillati</taxon>
        <taxon>Bacillota</taxon>
        <taxon>Bacilli</taxon>
        <taxon>Bacillales</taxon>
        <taxon>Bacillaceae</taxon>
    </lineage>
</organism>
<dbReference type="SUPFAM" id="SSF51735">
    <property type="entry name" value="NAD(P)-binding Rossmann-fold domains"/>
    <property type="match status" value="1"/>
</dbReference>
<dbReference type="RefSeq" id="WP_110935136.1">
    <property type="nucleotide sequence ID" value="NZ_KZ614146.1"/>
</dbReference>
<dbReference type="SUPFAM" id="SSF55347">
    <property type="entry name" value="Glyceraldehyde-3-phosphate dehydrogenase-like, C-terminal domain"/>
    <property type="match status" value="1"/>
</dbReference>
<dbReference type="PANTHER" id="PTHR43054:SF1">
    <property type="entry name" value="SCYLLO-INOSITOL 2-DEHYDROGENASE (NADP(+)) IOLU"/>
    <property type="match status" value="1"/>
</dbReference>
<feature type="domain" description="Gfo/Idh/MocA-like oxidoreductase N-terminal" evidence="1">
    <location>
        <begin position="7"/>
        <end position="125"/>
    </location>
</feature>
<accession>A0A3A9KAY1</accession>
<dbReference type="Gene3D" id="3.30.360.10">
    <property type="entry name" value="Dihydrodipicolinate Reductase, domain 2"/>
    <property type="match status" value="1"/>
</dbReference>
<dbReference type="InterPro" id="IPR055170">
    <property type="entry name" value="GFO_IDH_MocA-like_dom"/>
</dbReference>
<dbReference type="Gene3D" id="3.40.50.720">
    <property type="entry name" value="NAD(P)-binding Rossmann-like Domain"/>
    <property type="match status" value="1"/>
</dbReference>
<dbReference type="InterPro" id="IPR036291">
    <property type="entry name" value="NAD(P)-bd_dom_sf"/>
</dbReference>
<comment type="caution">
    <text evidence="3">The sequence shown here is derived from an EMBL/GenBank/DDBJ whole genome shotgun (WGS) entry which is preliminary data.</text>
</comment>
<keyword evidence="4" id="KW-1185">Reference proteome</keyword>
<evidence type="ECO:0000259" key="2">
    <source>
        <dbReference type="Pfam" id="PF22725"/>
    </source>
</evidence>
<dbReference type="EMBL" id="PDOE01000003">
    <property type="protein sequence ID" value="RKL67702.1"/>
    <property type="molecule type" value="Genomic_DNA"/>
</dbReference>
<evidence type="ECO:0000313" key="4">
    <source>
        <dbReference type="Proteomes" id="UP000281498"/>
    </source>
</evidence>
<dbReference type="Pfam" id="PF22725">
    <property type="entry name" value="GFO_IDH_MocA_C3"/>
    <property type="match status" value="1"/>
</dbReference>
<reference evidence="3 4" key="1">
    <citation type="submission" date="2017-10" db="EMBL/GenBank/DDBJ databases">
        <title>Bacillus sp. nov., a halophilic bacterium isolated from a Keqin Lake.</title>
        <authorList>
            <person name="Wang H."/>
        </authorList>
    </citation>
    <scope>NUCLEOTIDE SEQUENCE [LARGE SCALE GENOMIC DNA]</scope>
    <source>
        <strain evidence="3 4">KCTC 13187</strain>
    </source>
</reference>
<protein>
    <submittedName>
        <fullName evidence="3">Oxidoreductase</fullName>
    </submittedName>
</protein>
<gene>
    <name evidence="3" type="ORF">CR203_10160</name>
</gene>
<dbReference type="Proteomes" id="UP000281498">
    <property type="component" value="Unassembled WGS sequence"/>
</dbReference>
<evidence type="ECO:0000313" key="3">
    <source>
        <dbReference type="EMBL" id="RKL67702.1"/>
    </source>
</evidence>
<evidence type="ECO:0000259" key="1">
    <source>
        <dbReference type="Pfam" id="PF01408"/>
    </source>
</evidence>